<gene>
    <name evidence="1" type="ORF">OIU79_004137</name>
</gene>
<protein>
    <submittedName>
        <fullName evidence="1">Uncharacterized protein</fullName>
    </submittedName>
</protein>
<feature type="non-terminal residue" evidence="1">
    <location>
        <position position="65"/>
    </location>
</feature>
<name>A0A9Q0U9J9_SALPP</name>
<evidence type="ECO:0000313" key="1">
    <source>
        <dbReference type="EMBL" id="KAJ6725917.1"/>
    </source>
</evidence>
<reference evidence="1" key="2">
    <citation type="journal article" date="2023" name="Int. J. Mol. Sci.">
        <title>De Novo Assembly and Annotation of 11 Diverse Shrub Willow (Salix) Genomes Reveals Novel Gene Organization in Sex-Linked Regions.</title>
        <authorList>
            <person name="Hyden B."/>
            <person name="Feng K."/>
            <person name="Yates T.B."/>
            <person name="Jawdy S."/>
            <person name="Cereghino C."/>
            <person name="Smart L.B."/>
            <person name="Muchero W."/>
        </authorList>
    </citation>
    <scope>NUCLEOTIDE SEQUENCE</scope>
    <source>
        <tissue evidence="1">Shoot tip</tissue>
    </source>
</reference>
<dbReference type="EMBL" id="JAPFFK010000013">
    <property type="protein sequence ID" value="KAJ6725917.1"/>
    <property type="molecule type" value="Genomic_DNA"/>
</dbReference>
<accession>A0A9Q0U9J9</accession>
<keyword evidence="2" id="KW-1185">Reference proteome</keyword>
<proteinExistence type="predicted"/>
<dbReference type="AlphaFoldDB" id="A0A9Q0U9J9"/>
<organism evidence="1 2">
    <name type="scientific">Salix purpurea</name>
    <name type="common">Purple osier willow</name>
    <dbReference type="NCBI Taxonomy" id="77065"/>
    <lineage>
        <taxon>Eukaryota</taxon>
        <taxon>Viridiplantae</taxon>
        <taxon>Streptophyta</taxon>
        <taxon>Embryophyta</taxon>
        <taxon>Tracheophyta</taxon>
        <taxon>Spermatophyta</taxon>
        <taxon>Magnoliopsida</taxon>
        <taxon>eudicotyledons</taxon>
        <taxon>Gunneridae</taxon>
        <taxon>Pentapetalae</taxon>
        <taxon>rosids</taxon>
        <taxon>fabids</taxon>
        <taxon>Malpighiales</taxon>
        <taxon>Salicaceae</taxon>
        <taxon>Saliceae</taxon>
        <taxon>Salix</taxon>
    </lineage>
</organism>
<reference evidence="1" key="1">
    <citation type="submission" date="2022-11" db="EMBL/GenBank/DDBJ databases">
        <authorList>
            <person name="Hyden B.L."/>
            <person name="Feng K."/>
            <person name="Yates T."/>
            <person name="Jawdy S."/>
            <person name="Smart L.B."/>
            <person name="Muchero W."/>
        </authorList>
    </citation>
    <scope>NUCLEOTIDE SEQUENCE</scope>
    <source>
        <tissue evidence="1">Shoot tip</tissue>
    </source>
</reference>
<sequence length="65" mass="7099">MQITYPASCFVFGRKVTHVSHRGTDLQLPLPSLNLRAEKTITERVPGTTKASSSCLTIIILPCPC</sequence>
<comment type="caution">
    <text evidence="1">The sequence shown here is derived from an EMBL/GenBank/DDBJ whole genome shotgun (WGS) entry which is preliminary data.</text>
</comment>
<dbReference type="Proteomes" id="UP001151532">
    <property type="component" value="Chromosome 8"/>
</dbReference>
<evidence type="ECO:0000313" key="2">
    <source>
        <dbReference type="Proteomes" id="UP001151532"/>
    </source>
</evidence>